<dbReference type="Proteomes" id="UP000692954">
    <property type="component" value="Unassembled WGS sequence"/>
</dbReference>
<dbReference type="EMBL" id="CAJJDN010000098">
    <property type="protein sequence ID" value="CAD8111651.1"/>
    <property type="molecule type" value="Genomic_DNA"/>
</dbReference>
<organism evidence="2 3">
    <name type="scientific">Paramecium sonneborni</name>
    <dbReference type="NCBI Taxonomy" id="65129"/>
    <lineage>
        <taxon>Eukaryota</taxon>
        <taxon>Sar</taxon>
        <taxon>Alveolata</taxon>
        <taxon>Ciliophora</taxon>
        <taxon>Intramacronucleata</taxon>
        <taxon>Oligohymenophorea</taxon>
        <taxon>Peniculida</taxon>
        <taxon>Parameciidae</taxon>
        <taxon>Paramecium</taxon>
    </lineage>
</organism>
<keyword evidence="1" id="KW-0472">Membrane</keyword>
<accession>A0A8S1QA88</accession>
<comment type="caution">
    <text evidence="2">The sequence shown here is derived from an EMBL/GenBank/DDBJ whole genome shotgun (WGS) entry which is preliminary data.</text>
</comment>
<feature type="transmembrane region" description="Helical" evidence="1">
    <location>
        <begin position="127"/>
        <end position="146"/>
    </location>
</feature>
<proteinExistence type="predicted"/>
<evidence type="ECO:0000313" key="2">
    <source>
        <dbReference type="EMBL" id="CAD8111651.1"/>
    </source>
</evidence>
<dbReference type="AlphaFoldDB" id="A0A8S1QA88"/>
<keyword evidence="3" id="KW-1185">Reference proteome</keyword>
<dbReference type="PANTHER" id="PTHR33706:SF1">
    <property type="entry name" value="TPR REPEAT PROTEIN"/>
    <property type="match status" value="1"/>
</dbReference>
<name>A0A8S1QA88_9CILI</name>
<dbReference type="PANTHER" id="PTHR33706">
    <property type="entry name" value="MORN VARIANT REPEAT PROTEIN"/>
    <property type="match status" value="1"/>
</dbReference>
<protein>
    <submittedName>
        <fullName evidence="2">Uncharacterized protein</fullName>
    </submittedName>
</protein>
<evidence type="ECO:0000256" key="1">
    <source>
        <dbReference type="SAM" id="Phobius"/>
    </source>
</evidence>
<keyword evidence="1" id="KW-0812">Transmembrane</keyword>
<keyword evidence="1" id="KW-1133">Transmembrane helix</keyword>
<reference evidence="2" key="1">
    <citation type="submission" date="2021-01" db="EMBL/GenBank/DDBJ databases">
        <authorList>
            <consortium name="Genoscope - CEA"/>
            <person name="William W."/>
        </authorList>
    </citation>
    <scope>NUCLEOTIDE SEQUENCE</scope>
</reference>
<gene>
    <name evidence="2" type="ORF">PSON_ATCC_30995.1.T0980181</name>
</gene>
<sequence length="441" mass="51712">MKYLRWQGQYGQNLKKIGKWNAFWKGELIKNVGGQYSQDGEKQGEWKEIINKQSNSVESYEVGIYQNNKRIGIWKFCFVNKEICNGSYNEQGLKFGRWVELIIVKLFMRGSMIIIKKLVDGIFFIDQMGWISLRLCIFYLISLLIIKSGGGLYNENGLKFGNWIELIPFYGDFNQVIQFGNYKNDKKIGRWDIKYQKKGKQSYSKIGGGSYDEQGLKSGIWIELNDNFGDYAQILFVGQYQQNVKIGRWDIYQGTKIKNTSNKIGGGLYDKQGQKYGLWEEISNNFFNKALRLIQKQQEIRQMVFYNEKSIDVFILQYQENSGGGYYNEQGLKVGFWEDVSDIFQNYSQITYEGEYYDGKKVGSWNLIYFKEKIGGGYYNDQGLKNGKWIELGDNFKNNVQELENAEYKNGWKIGLQFERIAGFFDKFSFRFVKVYIQIQQ</sequence>
<evidence type="ECO:0000313" key="3">
    <source>
        <dbReference type="Proteomes" id="UP000692954"/>
    </source>
</evidence>